<protein>
    <recommendedName>
        <fullName evidence="1">F5/8 type C domain-containing protein</fullName>
    </recommendedName>
</protein>
<dbReference type="Pfam" id="PF16391">
    <property type="entry name" value="DUF5000"/>
    <property type="match status" value="1"/>
</dbReference>
<dbReference type="InterPro" id="IPR032164">
    <property type="entry name" value="DUF5000"/>
</dbReference>
<dbReference type="KEGG" id="agi:FSB73_07535"/>
<dbReference type="RefSeq" id="WP_146780922.1">
    <property type="nucleotide sequence ID" value="NZ_CP042434.1"/>
</dbReference>
<dbReference type="AlphaFoldDB" id="A0A5B8VJ15"/>
<dbReference type="SUPFAM" id="SSF49785">
    <property type="entry name" value="Galactose-binding domain-like"/>
    <property type="match status" value="1"/>
</dbReference>
<dbReference type="InterPro" id="IPR000421">
    <property type="entry name" value="FA58C"/>
</dbReference>
<evidence type="ECO:0000313" key="2">
    <source>
        <dbReference type="EMBL" id="QEC71544.1"/>
    </source>
</evidence>
<name>A0A5B8VJ15_9BACT</name>
<dbReference type="Proteomes" id="UP000321291">
    <property type="component" value="Chromosome"/>
</dbReference>
<feature type="domain" description="F5/8 type C" evidence="1">
    <location>
        <begin position="156"/>
        <end position="327"/>
    </location>
</feature>
<dbReference type="PROSITE" id="PS50022">
    <property type="entry name" value="FA58C_3"/>
    <property type="match status" value="1"/>
</dbReference>
<keyword evidence="3" id="KW-1185">Reference proteome</keyword>
<gene>
    <name evidence="2" type="ORF">FSB73_07535</name>
</gene>
<sequence length="332" mass="37565">MDFVRIYWHSGNDSMDVSVDQFKGDTLVVHISPLEDGNYNFKVYTYDTKGHGSVAFDAYGEVYGEGYANSLTARTIKSSEVQDDPKGLKIYFGHASVGEISTQFKFLNKLGDSVMVNVSPDSNNVLLTDYKPNTSYVYQSLFKPESNFIDTFYTAVVKVDFPLAEVQVDDSRLSILELPTDKKDAHNWKMAYLWDGNYGTPGMATADGTDQWFTIDLGAQTDLTRMKMWQASDRLYNKENVKSFEVYGSNDPNPDGSWDSWHLILEAESYKPSGLPVGQNTDEDVTYAKSGENFNFPKGTAPYRYLRIKMLESWGHSTFMTIGELAFWEKAQ</sequence>
<dbReference type="Gene3D" id="2.60.120.260">
    <property type="entry name" value="Galactose-binding domain-like"/>
    <property type="match status" value="1"/>
</dbReference>
<dbReference type="Pfam" id="PF16389">
    <property type="entry name" value="DUF4998"/>
    <property type="match status" value="1"/>
</dbReference>
<accession>A0A5B8VJ15</accession>
<reference evidence="2 3" key="1">
    <citation type="journal article" date="2017" name="Int. J. Syst. Evol. Microbiol.">
        <title>Arachidicoccus ginsenosidivorans sp. nov., with ginsenoside-converting activity isolated from ginseng cultivating soil.</title>
        <authorList>
            <person name="Siddiqi M.Z."/>
            <person name="Aslam Z."/>
            <person name="Im W.T."/>
        </authorList>
    </citation>
    <scope>NUCLEOTIDE SEQUENCE [LARGE SCALE GENOMIC DNA]</scope>
    <source>
        <strain evidence="2 3">Gsoil 809</strain>
    </source>
</reference>
<proteinExistence type="predicted"/>
<dbReference type="InterPro" id="IPR008979">
    <property type="entry name" value="Galactose-bd-like_sf"/>
</dbReference>
<dbReference type="OrthoDB" id="1043438at2"/>
<dbReference type="EMBL" id="CP042434">
    <property type="protein sequence ID" value="QEC71544.1"/>
    <property type="molecule type" value="Genomic_DNA"/>
</dbReference>
<evidence type="ECO:0000259" key="1">
    <source>
        <dbReference type="PROSITE" id="PS50022"/>
    </source>
</evidence>
<evidence type="ECO:0000313" key="3">
    <source>
        <dbReference type="Proteomes" id="UP000321291"/>
    </source>
</evidence>
<organism evidence="2 3">
    <name type="scientific">Arachidicoccus ginsenosidivorans</name>
    <dbReference type="NCBI Taxonomy" id="496057"/>
    <lineage>
        <taxon>Bacteria</taxon>
        <taxon>Pseudomonadati</taxon>
        <taxon>Bacteroidota</taxon>
        <taxon>Chitinophagia</taxon>
        <taxon>Chitinophagales</taxon>
        <taxon>Chitinophagaceae</taxon>
        <taxon>Arachidicoccus</taxon>
    </lineage>
</organism>